<evidence type="ECO:0000313" key="6">
    <source>
        <dbReference type="EMBL" id="MFD1049795.1"/>
    </source>
</evidence>
<reference evidence="7" key="1">
    <citation type="journal article" date="2019" name="Int. J. Syst. Evol. Microbiol.">
        <title>The Global Catalogue of Microorganisms (GCM) 10K type strain sequencing project: providing services to taxonomists for standard genome sequencing and annotation.</title>
        <authorList>
            <consortium name="The Broad Institute Genomics Platform"/>
            <consortium name="The Broad Institute Genome Sequencing Center for Infectious Disease"/>
            <person name="Wu L."/>
            <person name="Ma J."/>
        </authorList>
    </citation>
    <scope>NUCLEOTIDE SEQUENCE [LARGE SCALE GENOMIC DNA]</scope>
    <source>
        <strain evidence="7">JCM 31486</strain>
    </source>
</reference>
<dbReference type="EMBL" id="JBHTIS010002406">
    <property type="protein sequence ID" value="MFD1049795.1"/>
    <property type="molecule type" value="Genomic_DNA"/>
</dbReference>
<feature type="domain" description="3-hydroxyacyl-CoA dehydrogenase NAD binding" evidence="5">
    <location>
        <begin position="3"/>
        <end position="131"/>
    </location>
</feature>
<dbReference type="Pfam" id="PF00725">
    <property type="entry name" value="3HCDH"/>
    <property type="match status" value="1"/>
</dbReference>
<protein>
    <submittedName>
        <fullName evidence="6">3-hydroxyacyl-CoA dehydrogenase NAD-binding domain-containing protein</fullName>
    </submittedName>
</protein>
<feature type="domain" description="3-hydroxyacyl-CoA dehydrogenase C-terminal" evidence="4">
    <location>
        <begin position="134"/>
        <end position="230"/>
    </location>
</feature>
<evidence type="ECO:0000259" key="4">
    <source>
        <dbReference type="Pfam" id="PF00725"/>
    </source>
</evidence>
<dbReference type="Pfam" id="PF02737">
    <property type="entry name" value="3HCDH_N"/>
    <property type="match status" value="2"/>
</dbReference>
<keyword evidence="3" id="KW-0560">Oxidoreductase</keyword>
<dbReference type="Gene3D" id="3.40.50.720">
    <property type="entry name" value="NAD(P)-binding Rossmann-like Domain"/>
    <property type="match status" value="2"/>
</dbReference>
<feature type="non-terminal residue" evidence="6">
    <location>
        <position position="300"/>
    </location>
</feature>
<proteinExistence type="inferred from homology"/>
<sequence length="300" mass="32234">AVAGGKLTEAERADLLGRITYTSELADLAGCALVVEAVTENLDLKAGVFAQLDKITAPETILATNTSSLSVTEIGVHTGRPERVIGMHFFNPAPVLRFVEVVRTVVTEPDVITDVESLLEKVGNTVLVVGDRAGFLANSLLFSYLNHAVLMYEQHYATREDLDAAMKYGCGYPMGPLALLDLIGLDIASEILDTMYKQSRDRLHAPAPLLKQMITAGMLGRKTGRGFYTYEEAGSPVVVPDALTPREKTADTGTRRIARVGVVGTGTMATGIVEVFARKGFDVVLRARTAEKAMHAVGKV</sequence>
<feature type="domain" description="3-hydroxyacyl-CoA dehydrogenase NAD binding" evidence="5">
    <location>
        <begin position="260"/>
        <end position="298"/>
    </location>
</feature>
<evidence type="ECO:0000256" key="1">
    <source>
        <dbReference type="ARBA" id="ARBA00005086"/>
    </source>
</evidence>
<evidence type="ECO:0000256" key="2">
    <source>
        <dbReference type="ARBA" id="ARBA00009463"/>
    </source>
</evidence>
<comment type="caution">
    <text evidence="6">The sequence shown here is derived from an EMBL/GenBank/DDBJ whole genome shotgun (WGS) entry which is preliminary data.</text>
</comment>
<keyword evidence="7" id="KW-1185">Reference proteome</keyword>
<dbReference type="PANTHER" id="PTHR48075:SF9">
    <property type="entry name" value="3-HYDROXYBUTYRYL-COA DEHYDROGENASE"/>
    <property type="match status" value="1"/>
</dbReference>
<name>A0ABW3ML32_9PSEU</name>
<dbReference type="InterPro" id="IPR006176">
    <property type="entry name" value="3-OHacyl-CoA_DH_NAD-bd"/>
</dbReference>
<dbReference type="InterPro" id="IPR008927">
    <property type="entry name" value="6-PGluconate_DH-like_C_sf"/>
</dbReference>
<evidence type="ECO:0000313" key="7">
    <source>
        <dbReference type="Proteomes" id="UP001597045"/>
    </source>
</evidence>
<dbReference type="InterPro" id="IPR006108">
    <property type="entry name" value="3HC_DH_C"/>
</dbReference>
<dbReference type="SUPFAM" id="SSF48179">
    <property type="entry name" value="6-phosphogluconate dehydrogenase C-terminal domain-like"/>
    <property type="match status" value="1"/>
</dbReference>
<dbReference type="InterPro" id="IPR013328">
    <property type="entry name" value="6PGD_dom2"/>
</dbReference>
<dbReference type="PANTHER" id="PTHR48075">
    <property type="entry name" value="3-HYDROXYACYL-COA DEHYDROGENASE FAMILY PROTEIN"/>
    <property type="match status" value="1"/>
</dbReference>
<accession>A0ABW3ML32</accession>
<evidence type="ECO:0000256" key="3">
    <source>
        <dbReference type="ARBA" id="ARBA00023002"/>
    </source>
</evidence>
<comment type="similarity">
    <text evidence="2">Belongs to the 3-hydroxyacyl-CoA dehydrogenase family.</text>
</comment>
<evidence type="ECO:0000259" key="5">
    <source>
        <dbReference type="Pfam" id="PF02737"/>
    </source>
</evidence>
<dbReference type="SUPFAM" id="SSF51735">
    <property type="entry name" value="NAD(P)-binding Rossmann-fold domains"/>
    <property type="match status" value="2"/>
</dbReference>
<comment type="pathway">
    <text evidence="1">Lipid metabolism; butanoate metabolism.</text>
</comment>
<feature type="non-terminal residue" evidence="6">
    <location>
        <position position="1"/>
    </location>
</feature>
<dbReference type="InterPro" id="IPR036291">
    <property type="entry name" value="NAD(P)-bd_dom_sf"/>
</dbReference>
<dbReference type="Proteomes" id="UP001597045">
    <property type="component" value="Unassembled WGS sequence"/>
</dbReference>
<dbReference type="Gene3D" id="1.10.1040.10">
    <property type="entry name" value="N-(1-d-carboxylethyl)-l-norvaline Dehydrogenase, domain 2"/>
    <property type="match status" value="1"/>
</dbReference>
<gene>
    <name evidence="6" type="ORF">ACFQ1S_31815</name>
</gene>
<organism evidence="6 7">
    <name type="scientific">Kibdelosporangium lantanae</name>
    <dbReference type="NCBI Taxonomy" id="1497396"/>
    <lineage>
        <taxon>Bacteria</taxon>
        <taxon>Bacillati</taxon>
        <taxon>Actinomycetota</taxon>
        <taxon>Actinomycetes</taxon>
        <taxon>Pseudonocardiales</taxon>
        <taxon>Pseudonocardiaceae</taxon>
        <taxon>Kibdelosporangium</taxon>
    </lineage>
</organism>